<evidence type="ECO:0008006" key="3">
    <source>
        <dbReference type="Google" id="ProtNLM"/>
    </source>
</evidence>
<dbReference type="AlphaFoldDB" id="A0AAD5VZQ4"/>
<keyword evidence="2" id="KW-1185">Reference proteome</keyword>
<protein>
    <recommendedName>
        <fullName evidence="3">F-box domain-containing protein</fullName>
    </recommendedName>
</protein>
<reference evidence="1" key="1">
    <citation type="submission" date="2022-07" db="EMBL/GenBank/DDBJ databases">
        <title>Genome Sequence of Leucocoprinus birnbaumii.</title>
        <authorList>
            <person name="Buettner E."/>
        </authorList>
    </citation>
    <scope>NUCLEOTIDE SEQUENCE</scope>
    <source>
        <strain evidence="1">VT141</strain>
    </source>
</reference>
<dbReference type="SUPFAM" id="SSF52047">
    <property type="entry name" value="RNI-like"/>
    <property type="match status" value="1"/>
</dbReference>
<dbReference type="EMBL" id="JANIEX010000122">
    <property type="protein sequence ID" value="KAJ3572935.1"/>
    <property type="molecule type" value="Genomic_DNA"/>
</dbReference>
<gene>
    <name evidence="1" type="ORF">NP233_g2763</name>
</gene>
<evidence type="ECO:0000313" key="2">
    <source>
        <dbReference type="Proteomes" id="UP001213000"/>
    </source>
</evidence>
<comment type="caution">
    <text evidence="1">The sequence shown here is derived from an EMBL/GenBank/DDBJ whole genome shotgun (WGS) entry which is preliminary data.</text>
</comment>
<proteinExistence type="predicted"/>
<name>A0AAD5VZQ4_9AGAR</name>
<dbReference type="SUPFAM" id="SSF81383">
    <property type="entry name" value="F-box domain"/>
    <property type="match status" value="2"/>
</dbReference>
<evidence type="ECO:0000313" key="1">
    <source>
        <dbReference type="EMBL" id="KAJ3572935.1"/>
    </source>
</evidence>
<dbReference type="Gene3D" id="1.20.1280.50">
    <property type="match status" value="1"/>
</dbReference>
<dbReference type="Proteomes" id="UP001213000">
    <property type="component" value="Unassembled WGS sequence"/>
</dbReference>
<accession>A0AAD5VZQ4</accession>
<organism evidence="1 2">
    <name type="scientific">Leucocoprinus birnbaumii</name>
    <dbReference type="NCBI Taxonomy" id="56174"/>
    <lineage>
        <taxon>Eukaryota</taxon>
        <taxon>Fungi</taxon>
        <taxon>Dikarya</taxon>
        <taxon>Basidiomycota</taxon>
        <taxon>Agaricomycotina</taxon>
        <taxon>Agaricomycetes</taxon>
        <taxon>Agaricomycetidae</taxon>
        <taxon>Agaricales</taxon>
        <taxon>Agaricineae</taxon>
        <taxon>Agaricaceae</taxon>
        <taxon>Leucocoprinus</taxon>
    </lineage>
</organism>
<sequence length="1014" mass="114846">MAPELIRTQRVPIDYEKLLQMDKLALEAMSHSRSLRNLRTSFLARFPPEVVALIISFLQPELPNCMPFTVQNHPEEWISATHVCRHWRDATLSAPALWNRLFLTPSKHPECAVEQLRRSGTLPFTLHYSGFLPGEAVGDGEDSEDIYNSMVHILAESDRLQHLHLQSTWKRNSSFWELLHRSAPSLESLTIEMTDAEDTEVRILPPIFNDDMPRLKNVYLSNVGAWPYNQFRNLVRFHLFHQPYDSSPHLATFLQVLEASSSTLEELVLVRAGPFYYELEFGMEDVDHLGPHVSLPALRYIEYFPDALTAEEDSDRRPIINKLSLTSFPTKSYSGSSVIGRAGSTIYANCSSRQPEMIFSTLPENQVFVKNVEEMVLGASSSWSDSFDSRVFESCPSLRTLKLIASYPTRLHATLSALQICSLADSDEERRVKYLPLLETLHVYYCPIGWTLQTPRSSMQLLVETLDVRRRYGSPIQVVVVDGFDDEQTASLQGRPEEVVILNSGEGDETGMRKEDILPTFWEWCHVFEEDCQTTSPASNMSLLVLPNDILLEILSNLETLSIMACRLLWISIYHQNKHTVLYPTITDLEQKTASDIETVLSRAEQMKEIWVDRTGATWPSPRRWHNFALSVQLEDQDLSRNPVAIMDKWVVFAIGGLNPVVYSWDHTEPVTTPPFQWRCPARTRRVLHDMDYCSGVFYIVHHQEPLGTAENIIEVLGFKTDTTTGPYLAFNYALQIPPGKASCTTIRDHILCVCRSFPGCASLSLDILNVETRVLSSVELINPGWTTTWGDIRATEENIILSQRDRLAIFPRPPKSTAPNSPRTKLIAAFSDQTISAQFQWNKTIIPRPSASNPCLVICSSNPRERKATIFHIFSIEKSHSGEWSMRKIEEKVIPGLARRWVFFSSLWALADYAFGAGLCFQPRGSDGRPRGVNDYIAIKLDFSKTKSVTLQQQTETDSVLQVGKLGIPPDLGILAVRFRCFNPFTGTMVCKHIGQMTAEGETTGGYLALEYV</sequence>
<dbReference type="InterPro" id="IPR036047">
    <property type="entry name" value="F-box-like_dom_sf"/>
</dbReference>